<feature type="region of interest" description="Disordered" evidence="1">
    <location>
        <begin position="31"/>
        <end position="67"/>
    </location>
</feature>
<dbReference type="Proteomes" id="UP000681720">
    <property type="component" value="Unassembled WGS sequence"/>
</dbReference>
<comment type="caution">
    <text evidence="2">The sequence shown here is derived from an EMBL/GenBank/DDBJ whole genome shotgun (WGS) entry which is preliminary data.</text>
</comment>
<feature type="compositionally biased region" description="Low complexity" evidence="1">
    <location>
        <begin position="36"/>
        <end position="45"/>
    </location>
</feature>
<organism evidence="2 3">
    <name type="scientific">Rotaria magnacalcarata</name>
    <dbReference type="NCBI Taxonomy" id="392030"/>
    <lineage>
        <taxon>Eukaryota</taxon>
        <taxon>Metazoa</taxon>
        <taxon>Spiralia</taxon>
        <taxon>Gnathifera</taxon>
        <taxon>Rotifera</taxon>
        <taxon>Eurotatoria</taxon>
        <taxon>Bdelloidea</taxon>
        <taxon>Philodinida</taxon>
        <taxon>Philodinidae</taxon>
        <taxon>Rotaria</taxon>
    </lineage>
</organism>
<gene>
    <name evidence="2" type="ORF">GIL414_LOCUS79432</name>
</gene>
<name>A0A8S3J3M2_9BILA</name>
<dbReference type="AlphaFoldDB" id="A0A8S3J3M2"/>
<evidence type="ECO:0000256" key="1">
    <source>
        <dbReference type="SAM" id="MobiDB-lite"/>
    </source>
</evidence>
<feature type="compositionally biased region" description="Polar residues" evidence="1">
    <location>
        <begin position="46"/>
        <end position="57"/>
    </location>
</feature>
<evidence type="ECO:0000313" key="3">
    <source>
        <dbReference type="Proteomes" id="UP000681720"/>
    </source>
</evidence>
<accession>A0A8S3J3M2</accession>
<dbReference type="EMBL" id="CAJOBJ010352294">
    <property type="protein sequence ID" value="CAF5209940.1"/>
    <property type="molecule type" value="Genomic_DNA"/>
</dbReference>
<sequence length="67" mass="7690">DTFLQLVPTENEKRVHQNGIVYDIPVHLTNDKHSHTVSPSSSTSVYHQQKLQQSNNIKYIDRDSITS</sequence>
<feature type="non-terminal residue" evidence="2">
    <location>
        <position position="1"/>
    </location>
</feature>
<reference evidence="2" key="1">
    <citation type="submission" date="2021-02" db="EMBL/GenBank/DDBJ databases">
        <authorList>
            <person name="Nowell W R."/>
        </authorList>
    </citation>
    <scope>NUCLEOTIDE SEQUENCE</scope>
</reference>
<protein>
    <submittedName>
        <fullName evidence="2">Uncharacterized protein</fullName>
    </submittedName>
</protein>
<feature type="non-terminal residue" evidence="2">
    <location>
        <position position="67"/>
    </location>
</feature>
<proteinExistence type="predicted"/>
<evidence type="ECO:0000313" key="2">
    <source>
        <dbReference type="EMBL" id="CAF5209940.1"/>
    </source>
</evidence>